<protein>
    <submittedName>
        <fullName evidence="2">Uncharacterized protein</fullName>
    </submittedName>
</protein>
<sequence>MFHIYDLHQCCDVTGYCPQILGCFILFDMDFYLGWDTNMIVSSVNGRLRLKIPSEKLTCLSLLQQQLEALPETLAVRVNWSARSLILTYQPSYPKAEMEQKLTQLIENFVGQVEAPISLDINHHQISRPRKHARRRDINRFAKTAAIISLPLSIGLVYSGFKRWHAITGWCFIAAAATHVFIHRKNTFR</sequence>
<gene>
    <name evidence="2" type="ordered locus">Sputcn32_3198</name>
</gene>
<reference evidence="2" key="1">
    <citation type="submission" date="2007-04" db="EMBL/GenBank/DDBJ databases">
        <title>Complete sequence of Shewanella putrefaciens CN-32.</title>
        <authorList>
            <consortium name="US DOE Joint Genome Institute"/>
            <person name="Copeland A."/>
            <person name="Lucas S."/>
            <person name="Lapidus A."/>
            <person name="Barry K."/>
            <person name="Detter J.C."/>
            <person name="Glavina del Rio T."/>
            <person name="Hammon N."/>
            <person name="Israni S."/>
            <person name="Dalin E."/>
            <person name="Tice H."/>
            <person name="Pitluck S."/>
            <person name="Chain P."/>
            <person name="Malfatti S."/>
            <person name="Shin M."/>
            <person name="Vergez L."/>
            <person name="Schmutz J."/>
            <person name="Larimer F."/>
            <person name="Land M."/>
            <person name="Hauser L."/>
            <person name="Kyrpides N."/>
            <person name="Mikhailova N."/>
            <person name="Romine M.F."/>
            <person name="Fredrickson J."/>
            <person name="Tiedje J."/>
            <person name="Richardson P."/>
        </authorList>
    </citation>
    <scope>NUCLEOTIDE SEQUENCE [LARGE SCALE GENOMIC DNA]</scope>
    <source>
        <strain evidence="2">CN-32</strain>
    </source>
</reference>
<evidence type="ECO:0000313" key="2">
    <source>
        <dbReference type="EMBL" id="ABP76910.1"/>
    </source>
</evidence>
<dbReference type="EMBL" id="CP000681">
    <property type="protein sequence ID" value="ABP76910.1"/>
    <property type="molecule type" value="Genomic_DNA"/>
</dbReference>
<dbReference type="eggNOG" id="ENOG5032T53">
    <property type="taxonomic scope" value="Bacteria"/>
</dbReference>
<name>A4YAC7_SHEPC</name>
<dbReference type="AlphaFoldDB" id="A4YAC7"/>
<keyword evidence="1" id="KW-0812">Transmembrane</keyword>
<keyword evidence="1" id="KW-0472">Membrane</keyword>
<dbReference type="KEGG" id="spc:Sputcn32_3198"/>
<evidence type="ECO:0000256" key="1">
    <source>
        <dbReference type="SAM" id="Phobius"/>
    </source>
</evidence>
<feature type="transmembrane region" description="Helical" evidence="1">
    <location>
        <begin position="164"/>
        <end position="182"/>
    </location>
</feature>
<proteinExistence type="predicted"/>
<accession>A4YAC7</accession>
<keyword evidence="1" id="KW-1133">Transmembrane helix</keyword>
<organism evidence="2">
    <name type="scientific">Shewanella putrefaciens (strain CN-32 / ATCC BAA-453)</name>
    <dbReference type="NCBI Taxonomy" id="319224"/>
    <lineage>
        <taxon>Bacteria</taxon>
        <taxon>Pseudomonadati</taxon>
        <taxon>Pseudomonadota</taxon>
        <taxon>Gammaproteobacteria</taxon>
        <taxon>Alteromonadales</taxon>
        <taxon>Shewanellaceae</taxon>
        <taxon>Shewanella</taxon>
    </lineage>
</organism>
<dbReference type="HOGENOM" id="CLU_1433575_0_0_6"/>
<dbReference type="STRING" id="319224.Sputcn32_3198"/>
<feature type="transmembrane region" description="Helical" evidence="1">
    <location>
        <begin position="140"/>
        <end position="158"/>
    </location>
</feature>